<protein>
    <recommendedName>
        <fullName evidence="6">Phenazine biosynthesis-like domain-containing protein</fullName>
    </recommendedName>
</protein>
<keyword evidence="2" id="KW-0413">Isomerase</keyword>
<dbReference type="STRING" id="400727.A0A2T7P962"/>
<dbReference type="GO" id="GO:0016853">
    <property type="term" value="F:isomerase activity"/>
    <property type="evidence" value="ECO:0007669"/>
    <property type="project" value="UniProtKB-KW"/>
</dbReference>
<evidence type="ECO:0000313" key="4">
    <source>
        <dbReference type="EMBL" id="PVD29936.1"/>
    </source>
</evidence>
<comment type="similarity">
    <text evidence="1">Belongs to the PhzF family.</text>
</comment>
<organism evidence="4 5">
    <name type="scientific">Pomacea canaliculata</name>
    <name type="common">Golden apple snail</name>
    <dbReference type="NCBI Taxonomy" id="400727"/>
    <lineage>
        <taxon>Eukaryota</taxon>
        <taxon>Metazoa</taxon>
        <taxon>Spiralia</taxon>
        <taxon>Lophotrochozoa</taxon>
        <taxon>Mollusca</taxon>
        <taxon>Gastropoda</taxon>
        <taxon>Caenogastropoda</taxon>
        <taxon>Architaenioglossa</taxon>
        <taxon>Ampullarioidea</taxon>
        <taxon>Ampullariidae</taxon>
        <taxon>Pomacea</taxon>
    </lineage>
</organism>
<dbReference type="InterPro" id="IPR003719">
    <property type="entry name" value="Phenazine_PhzF-like"/>
</dbReference>
<dbReference type="EMBL" id="PZQS01000005">
    <property type="protein sequence ID" value="PVD29936.1"/>
    <property type="molecule type" value="Genomic_DNA"/>
</dbReference>
<evidence type="ECO:0000256" key="3">
    <source>
        <dbReference type="PIRSR" id="PIRSR016184-1"/>
    </source>
</evidence>
<feature type="active site" evidence="3">
    <location>
        <position position="54"/>
    </location>
</feature>
<dbReference type="SUPFAM" id="SSF54506">
    <property type="entry name" value="Diaminopimelate epimerase-like"/>
    <property type="match status" value="1"/>
</dbReference>
<evidence type="ECO:0008006" key="6">
    <source>
        <dbReference type="Google" id="ProtNLM"/>
    </source>
</evidence>
<name>A0A2T7P962_POMCA</name>
<evidence type="ECO:0000256" key="1">
    <source>
        <dbReference type="ARBA" id="ARBA00008270"/>
    </source>
</evidence>
<evidence type="ECO:0000256" key="2">
    <source>
        <dbReference type="ARBA" id="ARBA00023235"/>
    </source>
</evidence>
<gene>
    <name evidence="4" type="ORF">C0Q70_09195</name>
</gene>
<dbReference type="OrthoDB" id="75169at2759"/>
<dbReference type="Proteomes" id="UP000245119">
    <property type="component" value="Linkage Group LG5"/>
</dbReference>
<dbReference type="PANTHER" id="PTHR13774:SF17">
    <property type="entry name" value="PHENAZINE BIOSYNTHESIS-LIKE DOMAIN-CONTAINING PROTEIN"/>
    <property type="match status" value="1"/>
</dbReference>
<keyword evidence="5" id="KW-1185">Reference proteome</keyword>
<evidence type="ECO:0000313" key="5">
    <source>
        <dbReference type="Proteomes" id="UP000245119"/>
    </source>
</evidence>
<dbReference type="AlphaFoldDB" id="A0A2T7P962"/>
<comment type="caution">
    <text evidence="4">The sequence shown here is derived from an EMBL/GenBank/DDBJ whole genome shotgun (WGS) entry which is preliminary data.</text>
</comment>
<accession>A0A2T7P962</accession>
<dbReference type="PIRSF" id="PIRSF016184">
    <property type="entry name" value="PhzC_PhzF"/>
    <property type="match status" value="1"/>
</dbReference>
<reference evidence="4 5" key="1">
    <citation type="submission" date="2018-04" db="EMBL/GenBank/DDBJ databases">
        <title>The genome of golden apple snail Pomacea canaliculata provides insight into stress tolerance and invasive adaptation.</title>
        <authorList>
            <person name="Liu C."/>
            <person name="Liu B."/>
            <person name="Ren Y."/>
            <person name="Zhang Y."/>
            <person name="Wang H."/>
            <person name="Li S."/>
            <person name="Jiang F."/>
            <person name="Yin L."/>
            <person name="Zhang G."/>
            <person name="Qian W."/>
            <person name="Fan W."/>
        </authorList>
    </citation>
    <scope>NUCLEOTIDE SEQUENCE [LARGE SCALE GENOMIC DNA]</scope>
    <source>
        <strain evidence="4">SZHN2017</strain>
        <tissue evidence="4">Muscle</tissue>
    </source>
</reference>
<sequence>MAANNQTQLKLYTVDAFSSIPFSGNPAAVCLLPLDRVISDKTLQDIAAEMNLSETAYIRLLSDSESFQTSNTSSSIAFETLSGDLIVKRKGNSISMDFPVGKIEKKVNFFLYAKKNFALDKKIVIIIMLSSLKEFEQWKLDMIMLERSIKELVVLIVTIRGKEEDGFVDEKGNPYDFVSRCFAPWTGVPEDPVTGSAQTILANYWSLILGKKQFKTRQCSKRGGDIHLELDGSRVHIVGQATCVMEATLLL</sequence>
<dbReference type="Gene3D" id="3.10.310.10">
    <property type="entry name" value="Diaminopimelate Epimerase, Chain A, domain 1"/>
    <property type="match status" value="2"/>
</dbReference>
<dbReference type="GO" id="GO:0005737">
    <property type="term" value="C:cytoplasm"/>
    <property type="evidence" value="ECO:0007669"/>
    <property type="project" value="TreeGrafter"/>
</dbReference>
<dbReference type="PANTHER" id="PTHR13774">
    <property type="entry name" value="PHENAZINE BIOSYNTHESIS PROTEIN"/>
    <property type="match status" value="1"/>
</dbReference>
<dbReference type="Pfam" id="PF02567">
    <property type="entry name" value="PhzC-PhzF"/>
    <property type="match status" value="2"/>
</dbReference>
<proteinExistence type="inferred from homology"/>